<keyword evidence="1" id="KW-0175">Coiled coil</keyword>
<feature type="coiled-coil region" evidence="1">
    <location>
        <begin position="7"/>
        <end position="34"/>
    </location>
</feature>
<evidence type="ECO:0000313" key="3">
    <source>
        <dbReference type="Proteomes" id="UP000325054"/>
    </source>
</evidence>
<comment type="caution">
    <text evidence="2">The sequence shown here is derived from an EMBL/GenBank/DDBJ whole genome shotgun (WGS) entry which is preliminary data.</text>
</comment>
<evidence type="ECO:0000313" key="2">
    <source>
        <dbReference type="EMBL" id="TYS79652.1"/>
    </source>
</evidence>
<protein>
    <submittedName>
        <fullName evidence="2">Uncharacterized protein</fullName>
    </submittedName>
</protein>
<reference evidence="2 3" key="1">
    <citation type="submission" date="2019-08" db="EMBL/GenBank/DDBJ databases">
        <title>Bacillus genomes from the desert of Cuatro Cienegas, Coahuila.</title>
        <authorList>
            <person name="Olmedo-Alvarez G."/>
        </authorList>
    </citation>
    <scope>NUCLEOTIDE SEQUENCE [LARGE SCALE GENOMIC DNA]</scope>
    <source>
        <strain evidence="2 3">CH451a_14T</strain>
    </source>
</reference>
<gene>
    <name evidence="2" type="ORF">FZC80_08365</name>
</gene>
<name>A0A5D4TXB7_9BACI</name>
<proteinExistence type="predicted"/>
<dbReference type="RefSeq" id="WP_148991450.1">
    <property type="nucleotide sequence ID" value="NZ_VTEW01000006.1"/>
</dbReference>
<sequence length="214" mass="23342">MTNNKRVAKQTDKREQLNLVLSSLREAMLEAKDAGDFELSASLQVALDQVENQAADCFAVVLDQCTIELPNAGGTIISTPPLFSRVINDPFSLECCISPTTVAAVTDCGILPDAATVNEVRATGPLNYYLTFDLNTYFNDGNQNCNDQDVRPFICPGSTCVDEVLCYTPLDEVDVCPDFCNGEVFSFAVRCSLCQFGDKITATYVIVHILPDCN</sequence>
<dbReference type="AlphaFoldDB" id="A0A5D4TXB7"/>
<accession>A0A5D4TXB7</accession>
<dbReference type="EMBL" id="VTEW01000006">
    <property type="protein sequence ID" value="TYS79652.1"/>
    <property type="molecule type" value="Genomic_DNA"/>
</dbReference>
<dbReference type="OrthoDB" id="2878954at2"/>
<dbReference type="Proteomes" id="UP000325054">
    <property type="component" value="Unassembled WGS sequence"/>
</dbReference>
<organism evidence="2 3">
    <name type="scientific">Rossellomorea aquimaris</name>
    <dbReference type="NCBI Taxonomy" id="189382"/>
    <lineage>
        <taxon>Bacteria</taxon>
        <taxon>Bacillati</taxon>
        <taxon>Bacillota</taxon>
        <taxon>Bacilli</taxon>
        <taxon>Bacillales</taxon>
        <taxon>Bacillaceae</taxon>
        <taxon>Rossellomorea</taxon>
    </lineage>
</organism>
<evidence type="ECO:0000256" key="1">
    <source>
        <dbReference type="SAM" id="Coils"/>
    </source>
</evidence>